<reference evidence="4" key="1">
    <citation type="submission" date="2022-11" db="UniProtKB">
        <authorList>
            <consortium name="WormBaseParasite"/>
        </authorList>
    </citation>
    <scope>IDENTIFICATION</scope>
</reference>
<evidence type="ECO:0000313" key="4">
    <source>
        <dbReference type="WBParaSite" id="PSAMB.scaffold517size48320.g6614.t1"/>
    </source>
</evidence>
<feature type="region of interest" description="Disordered" evidence="1">
    <location>
        <begin position="237"/>
        <end position="303"/>
    </location>
</feature>
<feature type="domain" description="Atos-like C-terminal" evidence="2">
    <location>
        <begin position="435"/>
        <end position="507"/>
    </location>
</feature>
<protein>
    <submittedName>
        <fullName evidence="4">Atos-like C-terminal domain-containing protein</fullName>
    </submittedName>
</protein>
<sequence>MRHQSRQRDAQVDPKLLYCDIALLVTESRLPDSKSGRVEGPHCRQQRVANDALHQCDVDGVPLCAQAGKIRKRTDGLFASGLPLSVQAVLIAEQCAGTNDCLPHGVLLETWTIQLHTRRHASTDTCFVNPSILLQAIRSHLGFSQLSAWLIKHAGALPNVKVAYRVALPGEFDSQQDKATPLPSFETHLFPLCAIDKSRVLAVEVRSHKRLDEVPLVLACVICTAFPALDVGECSNSTSVKSSTTPVPIVSDAGSSSSSSSSSALWQPERSDPSTSSCDSQSTTVSSPLTPMTPSPSFVEPHDAVASSIPSNATWASNPLFNPDGGGVELLEPPAADGYPQVRFYVSTDDDRFRSTAEERPREGSPPRNNWSRRKRLISQKILISDEKDGVVAAESAEVELLTELLAPKQRHGLSRTFFMPSNGTLNDARIHRSWLRYLIHLRFATSRSGKLYLHTDIRMLFSRKSELDAYNLETGDTGVAAAAAPMDTFELRSFTEMPKNPKFSPRKCGRRGSSLANERDDNAVSK</sequence>
<evidence type="ECO:0000256" key="1">
    <source>
        <dbReference type="SAM" id="MobiDB-lite"/>
    </source>
</evidence>
<keyword evidence="3" id="KW-1185">Reference proteome</keyword>
<feature type="compositionally biased region" description="Low complexity" evidence="1">
    <location>
        <begin position="273"/>
        <end position="297"/>
    </location>
</feature>
<dbReference type="Proteomes" id="UP000887566">
    <property type="component" value="Unplaced"/>
</dbReference>
<evidence type="ECO:0000259" key="2">
    <source>
        <dbReference type="Pfam" id="PF13889"/>
    </source>
</evidence>
<dbReference type="InterPro" id="IPR051506">
    <property type="entry name" value="ATOS_Transcription_Regulators"/>
</dbReference>
<feature type="compositionally biased region" description="Basic and acidic residues" evidence="1">
    <location>
        <begin position="518"/>
        <end position="527"/>
    </location>
</feature>
<name>A0A914WRY5_9BILA</name>
<dbReference type="InterPro" id="IPR033473">
    <property type="entry name" value="Atos-like_C"/>
</dbReference>
<feature type="region of interest" description="Disordered" evidence="1">
    <location>
        <begin position="496"/>
        <end position="527"/>
    </location>
</feature>
<accession>A0A914WRY5</accession>
<feature type="region of interest" description="Disordered" evidence="1">
    <location>
        <begin position="350"/>
        <end position="372"/>
    </location>
</feature>
<dbReference type="Pfam" id="PF13889">
    <property type="entry name" value="Chromosome_seg"/>
    <property type="match status" value="1"/>
</dbReference>
<evidence type="ECO:0000313" key="3">
    <source>
        <dbReference type="Proteomes" id="UP000887566"/>
    </source>
</evidence>
<feature type="compositionally biased region" description="Low complexity" evidence="1">
    <location>
        <begin position="237"/>
        <end position="263"/>
    </location>
</feature>
<dbReference type="AlphaFoldDB" id="A0A914WRY5"/>
<dbReference type="PANTHER" id="PTHR13199:SF11">
    <property type="entry name" value="PROTEIN ATOSSA"/>
    <property type="match status" value="1"/>
</dbReference>
<dbReference type="PANTHER" id="PTHR13199">
    <property type="entry name" value="GH03947P"/>
    <property type="match status" value="1"/>
</dbReference>
<dbReference type="WBParaSite" id="PSAMB.scaffold517size48320.g6614.t1">
    <property type="protein sequence ID" value="PSAMB.scaffold517size48320.g6614.t1"/>
    <property type="gene ID" value="PSAMB.scaffold517size48320.g6614"/>
</dbReference>
<feature type="compositionally biased region" description="Basic and acidic residues" evidence="1">
    <location>
        <begin position="350"/>
        <end position="365"/>
    </location>
</feature>
<organism evidence="3 4">
    <name type="scientific">Plectus sambesii</name>
    <dbReference type="NCBI Taxonomy" id="2011161"/>
    <lineage>
        <taxon>Eukaryota</taxon>
        <taxon>Metazoa</taxon>
        <taxon>Ecdysozoa</taxon>
        <taxon>Nematoda</taxon>
        <taxon>Chromadorea</taxon>
        <taxon>Plectida</taxon>
        <taxon>Plectina</taxon>
        <taxon>Plectoidea</taxon>
        <taxon>Plectidae</taxon>
        <taxon>Plectus</taxon>
    </lineage>
</organism>
<proteinExistence type="predicted"/>